<proteinExistence type="predicted"/>
<reference evidence="3" key="1">
    <citation type="journal article" date="2013" name="Stand. Genomic Sci.">
        <title>Complete genome sequence of Desulfocapsa sulfexigens, a marine deltaproteobacterium specialized in disproportionating inorganic sulfur compounds.</title>
        <authorList>
            <person name="Finster K.W."/>
            <person name="Kjeldsen K.U."/>
            <person name="Kube M."/>
            <person name="Reinhardt R."/>
            <person name="Mussmann M."/>
            <person name="Amann R."/>
            <person name="Schreiber L."/>
        </authorList>
    </citation>
    <scope>NUCLEOTIDE SEQUENCE [LARGE SCALE GENOMIC DNA]</scope>
    <source>
        <strain evidence="3">DSM 10523 / SB164P1</strain>
    </source>
</reference>
<keyword evidence="1" id="KW-0732">Signal</keyword>
<name>M1P1B0_DESSD</name>
<protein>
    <recommendedName>
        <fullName evidence="4">Transmembrane protein</fullName>
    </recommendedName>
</protein>
<evidence type="ECO:0000256" key="1">
    <source>
        <dbReference type="SAM" id="SignalP"/>
    </source>
</evidence>
<gene>
    <name evidence="2" type="ordered locus">UWK_00730</name>
</gene>
<accession>M1P1B0</accession>
<dbReference type="Proteomes" id="UP000011721">
    <property type="component" value="Chromosome"/>
</dbReference>
<feature type="chain" id="PRO_5004016608" description="Transmembrane protein" evidence="1">
    <location>
        <begin position="23"/>
        <end position="180"/>
    </location>
</feature>
<organism evidence="2 3">
    <name type="scientific">Desulfocapsa sulfexigens (strain DSM 10523 / SB164P1)</name>
    <dbReference type="NCBI Taxonomy" id="1167006"/>
    <lineage>
        <taxon>Bacteria</taxon>
        <taxon>Pseudomonadati</taxon>
        <taxon>Thermodesulfobacteriota</taxon>
        <taxon>Desulfobulbia</taxon>
        <taxon>Desulfobulbales</taxon>
        <taxon>Desulfocapsaceae</taxon>
        <taxon>Desulfocapsa</taxon>
    </lineage>
</organism>
<dbReference type="STRING" id="1167006.UWK_00730"/>
<dbReference type="HOGENOM" id="CLU_093136_1_1_7"/>
<evidence type="ECO:0000313" key="2">
    <source>
        <dbReference type="EMBL" id="AGF77308.1"/>
    </source>
</evidence>
<feature type="signal peptide" evidence="1">
    <location>
        <begin position="1"/>
        <end position="22"/>
    </location>
</feature>
<dbReference type="eggNOG" id="ENOG5032YBM">
    <property type="taxonomic scope" value="Bacteria"/>
</dbReference>
<keyword evidence="3" id="KW-1185">Reference proteome</keyword>
<evidence type="ECO:0000313" key="3">
    <source>
        <dbReference type="Proteomes" id="UP000011721"/>
    </source>
</evidence>
<sequence>MRRIVSLINLVCIFCFVLPGQGAAPSSEDKLKVAYLYNFAKFIQWPEETFTDEQSPLVIGVLGRSSVEAELAPLAQKTVRNRPIVIRHFSKVEEVQECHLLYISMPPLKSVGKVLQVLGSKAIVTVGDATDFAAQGGVVQFVTLRERLRFLVNLEYALKNHIKIDSQLLSLAVEVVGRAK</sequence>
<dbReference type="AlphaFoldDB" id="M1P1B0"/>
<dbReference type="EMBL" id="CP003985">
    <property type="protein sequence ID" value="AGF77308.1"/>
    <property type="molecule type" value="Genomic_DNA"/>
</dbReference>
<dbReference type="Pfam" id="PF13689">
    <property type="entry name" value="DUF4154"/>
    <property type="match status" value="1"/>
</dbReference>
<evidence type="ECO:0008006" key="4">
    <source>
        <dbReference type="Google" id="ProtNLM"/>
    </source>
</evidence>
<dbReference type="InterPro" id="IPR025293">
    <property type="entry name" value="YfiR/HmsC-like"/>
</dbReference>
<dbReference type="KEGG" id="dsf:UWK_00730"/>